<keyword evidence="2 3" id="KW-0040">ANK repeat</keyword>
<dbReference type="InterPro" id="IPR036770">
    <property type="entry name" value="Ankyrin_rpt-contain_sf"/>
</dbReference>
<feature type="repeat" description="ANK" evidence="3">
    <location>
        <begin position="505"/>
        <end position="537"/>
    </location>
</feature>
<accession>A2EXG9</accession>
<dbReference type="SMR" id="A2EXG9"/>
<name>A2EXG9_TRIV3</name>
<gene>
    <name evidence="4" type="ORF">TVAG_253100</name>
</gene>
<dbReference type="InterPro" id="IPR002110">
    <property type="entry name" value="Ankyrin_rpt"/>
</dbReference>
<dbReference type="InterPro" id="IPR050663">
    <property type="entry name" value="Ankyrin-SOCS_Box"/>
</dbReference>
<sequence>MLIDENRPIQQITDITVPAELEDIVDLEDKLWAANIDQKEELIEVINNFLQKYPSRDGYIVSLIDYISQRRYKMLSFYADLIIGFYHHYDQQPLSTQLVQILHSRGKISLPPGMDPIDEEEFIGIFKKGTLNYALVWDDVDFLVNLSAENPDFDFTAPINATPLIGLAARNGSINCFKFLLLNGNVVDDMTANYAIRGGNLEIVRLCQQKGSTFIGGFIASLQFHFNDIADFMLQNFTSHRPELSDVISYYNTRAAIFFILNGDDINLKSQKDEYPLIKSIFTNQIELSRYLISHGANVNIKDFSGQSALHYAVRSPIYSKDAIQVLIENGADINSQNSHGDTALMLSLQQQKLYLLKMLLDYNKYNFGLFDQSGMNIIDKASFLGNNEAIELLLDHGCDVNLKNNDGYIPLSYALLGKQYEAAKLLLSKGADPSNINSKGESEIFVCIRNNNLEGCQILVDNGCDVNTPHKEIPLIHAIKKSKFDIVKLLSIYENCNINIKDELGKTPLMYAATNSSVEIVSFLLSKGANINEIDNSNISALIYSVKNKNEESAIYLLEHGADIKIKTGNNKSVLNLAVSFKLTNFVRKIAKLGFFKDDIEEIQAALDLAKRRKYTEIENILNEIN</sequence>
<dbReference type="OrthoDB" id="4772757at2759"/>
<feature type="repeat" description="ANK" evidence="3">
    <location>
        <begin position="305"/>
        <end position="339"/>
    </location>
</feature>
<dbReference type="RefSeq" id="XP_001314882.1">
    <property type="nucleotide sequence ID" value="XM_001314847.1"/>
</dbReference>
<dbReference type="Pfam" id="PF12796">
    <property type="entry name" value="Ank_2"/>
    <property type="match status" value="3"/>
</dbReference>
<evidence type="ECO:0000256" key="2">
    <source>
        <dbReference type="ARBA" id="ARBA00023043"/>
    </source>
</evidence>
<evidence type="ECO:0000313" key="4">
    <source>
        <dbReference type="EMBL" id="EAY02659.1"/>
    </source>
</evidence>
<dbReference type="PANTHER" id="PTHR24193">
    <property type="entry name" value="ANKYRIN REPEAT PROTEIN"/>
    <property type="match status" value="1"/>
</dbReference>
<dbReference type="SMART" id="SM00248">
    <property type="entry name" value="ANK"/>
    <property type="match status" value="11"/>
</dbReference>
<feature type="repeat" description="ANK" evidence="3">
    <location>
        <begin position="272"/>
        <end position="304"/>
    </location>
</feature>
<dbReference type="eggNOG" id="KOG0504">
    <property type="taxonomic scope" value="Eukaryota"/>
</dbReference>
<feature type="repeat" description="ANK" evidence="3">
    <location>
        <begin position="407"/>
        <end position="439"/>
    </location>
</feature>
<dbReference type="InParanoid" id="A2EXG9"/>
<feature type="repeat" description="ANK" evidence="3">
    <location>
        <begin position="374"/>
        <end position="406"/>
    </location>
</feature>
<dbReference type="STRING" id="5722.A2EXG9"/>
<dbReference type="AlphaFoldDB" id="A2EXG9"/>
<dbReference type="EMBL" id="DS113529">
    <property type="protein sequence ID" value="EAY02659.1"/>
    <property type="molecule type" value="Genomic_DNA"/>
</dbReference>
<dbReference type="Proteomes" id="UP000001542">
    <property type="component" value="Unassembled WGS sequence"/>
</dbReference>
<reference evidence="4" key="2">
    <citation type="journal article" date="2007" name="Science">
        <title>Draft genome sequence of the sexually transmitted pathogen Trichomonas vaginalis.</title>
        <authorList>
            <person name="Carlton J.M."/>
            <person name="Hirt R.P."/>
            <person name="Silva J.C."/>
            <person name="Delcher A.L."/>
            <person name="Schatz M."/>
            <person name="Zhao Q."/>
            <person name="Wortman J.R."/>
            <person name="Bidwell S.L."/>
            <person name="Alsmark U.C.M."/>
            <person name="Besteiro S."/>
            <person name="Sicheritz-Ponten T."/>
            <person name="Noel C.J."/>
            <person name="Dacks J.B."/>
            <person name="Foster P.G."/>
            <person name="Simillion C."/>
            <person name="Van de Peer Y."/>
            <person name="Miranda-Saavedra D."/>
            <person name="Barton G.J."/>
            <person name="Westrop G.D."/>
            <person name="Mueller S."/>
            <person name="Dessi D."/>
            <person name="Fiori P.L."/>
            <person name="Ren Q."/>
            <person name="Paulsen I."/>
            <person name="Zhang H."/>
            <person name="Bastida-Corcuera F.D."/>
            <person name="Simoes-Barbosa A."/>
            <person name="Brown M.T."/>
            <person name="Hayes R.D."/>
            <person name="Mukherjee M."/>
            <person name="Okumura C.Y."/>
            <person name="Schneider R."/>
            <person name="Smith A.J."/>
            <person name="Vanacova S."/>
            <person name="Villalvazo M."/>
            <person name="Haas B.J."/>
            <person name="Pertea M."/>
            <person name="Feldblyum T.V."/>
            <person name="Utterback T.R."/>
            <person name="Shu C.L."/>
            <person name="Osoegawa K."/>
            <person name="de Jong P.J."/>
            <person name="Hrdy I."/>
            <person name="Horvathova L."/>
            <person name="Zubacova Z."/>
            <person name="Dolezal P."/>
            <person name="Malik S.B."/>
            <person name="Logsdon J.M. Jr."/>
            <person name="Henze K."/>
            <person name="Gupta A."/>
            <person name="Wang C.C."/>
            <person name="Dunne R.L."/>
            <person name="Upcroft J.A."/>
            <person name="Upcroft P."/>
            <person name="White O."/>
            <person name="Salzberg S.L."/>
            <person name="Tang P."/>
            <person name="Chiu C.-H."/>
            <person name="Lee Y.-S."/>
            <person name="Embley T.M."/>
            <person name="Coombs G.H."/>
            <person name="Mottram J.C."/>
            <person name="Tachezy J."/>
            <person name="Fraser-Liggett C.M."/>
            <person name="Johnson P.J."/>
        </authorList>
    </citation>
    <scope>NUCLEOTIDE SEQUENCE [LARGE SCALE GENOMIC DNA]</scope>
    <source>
        <strain evidence="4">G3</strain>
    </source>
</reference>
<dbReference type="KEGG" id="tva:4760499"/>
<keyword evidence="5" id="KW-1185">Reference proteome</keyword>
<dbReference type="Gene3D" id="1.25.40.20">
    <property type="entry name" value="Ankyrin repeat-containing domain"/>
    <property type="match status" value="2"/>
</dbReference>
<protein>
    <submittedName>
        <fullName evidence="4">Uncharacterized protein</fullName>
    </submittedName>
</protein>
<dbReference type="PROSITE" id="PS50088">
    <property type="entry name" value="ANK_REPEAT"/>
    <property type="match status" value="5"/>
</dbReference>
<dbReference type="SUPFAM" id="SSF48403">
    <property type="entry name" value="Ankyrin repeat"/>
    <property type="match status" value="2"/>
</dbReference>
<dbReference type="PANTHER" id="PTHR24193:SF121">
    <property type="entry name" value="ADA2A-CONTAINING COMPLEX COMPONENT 3, ISOFORM D"/>
    <property type="match status" value="1"/>
</dbReference>
<keyword evidence="1" id="KW-0677">Repeat</keyword>
<dbReference type="PROSITE" id="PS50297">
    <property type="entry name" value="ANK_REP_REGION"/>
    <property type="match status" value="4"/>
</dbReference>
<proteinExistence type="predicted"/>
<evidence type="ECO:0000256" key="3">
    <source>
        <dbReference type="PROSITE-ProRule" id="PRU00023"/>
    </source>
</evidence>
<dbReference type="VEuPathDB" id="TrichDB:TVAGG3_0193660"/>
<evidence type="ECO:0000313" key="5">
    <source>
        <dbReference type="Proteomes" id="UP000001542"/>
    </source>
</evidence>
<dbReference type="VEuPathDB" id="TrichDB:TVAG_253100"/>
<organism evidence="4 5">
    <name type="scientific">Trichomonas vaginalis (strain ATCC PRA-98 / G3)</name>
    <dbReference type="NCBI Taxonomy" id="412133"/>
    <lineage>
        <taxon>Eukaryota</taxon>
        <taxon>Metamonada</taxon>
        <taxon>Parabasalia</taxon>
        <taxon>Trichomonadida</taxon>
        <taxon>Trichomonadidae</taxon>
        <taxon>Trichomonas</taxon>
    </lineage>
</organism>
<evidence type="ECO:0000256" key="1">
    <source>
        <dbReference type="ARBA" id="ARBA00022737"/>
    </source>
</evidence>
<reference evidence="4" key="1">
    <citation type="submission" date="2006-10" db="EMBL/GenBank/DDBJ databases">
        <authorList>
            <person name="Amadeo P."/>
            <person name="Zhao Q."/>
            <person name="Wortman J."/>
            <person name="Fraser-Liggett C."/>
            <person name="Carlton J."/>
        </authorList>
    </citation>
    <scope>NUCLEOTIDE SEQUENCE</scope>
    <source>
        <strain evidence="4">G3</strain>
    </source>
</reference>